<feature type="domain" description="K Homology" evidence="4">
    <location>
        <begin position="329"/>
        <end position="399"/>
    </location>
</feature>
<dbReference type="GO" id="GO:0003723">
    <property type="term" value="F:RNA binding"/>
    <property type="evidence" value="ECO:0007669"/>
    <property type="project" value="UniProtKB-UniRule"/>
</dbReference>
<feature type="compositionally biased region" description="Low complexity" evidence="3">
    <location>
        <begin position="259"/>
        <end position="268"/>
    </location>
</feature>
<dbReference type="InterPro" id="IPR036612">
    <property type="entry name" value="KH_dom_type_1_sf"/>
</dbReference>
<organism evidence="5 6">
    <name type="scientific">Chytriomyces confervae</name>
    <dbReference type="NCBI Taxonomy" id="246404"/>
    <lineage>
        <taxon>Eukaryota</taxon>
        <taxon>Fungi</taxon>
        <taxon>Fungi incertae sedis</taxon>
        <taxon>Chytridiomycota</taxon>
        <taxon>Chytridiomycota incertae sedis</taxon>
        <taxon>Chytridiomycetes</taxon>
        <taxon>Chytridiales</taxon>
        <taxon>Chytriomycetaceae</taxon>
        <taxon>Chytriomyces</taxon>
    </lineage>
</organism>
<dbReference type="SUPFAM" id="SSF54791">
    <property type="entry name" value="Eukaryotic type KH-domain (KH-domain type I)"/>
    <property type="match status" value="3"/>
</dbReference>
<keyword evidence="1" id="KW-0677">Repeat</keyword>
<dbReference type="Gene3D" id="3.30.1370.10">
    <property type="entry name" value="K Homology domain, type 1"/>
    <property type="match status" value="3"/>
</dbReference>
<evidence type="ECO:0000256" key="1">
    <source>
        <dbReference type="ARBA" id="ARBA00022737"/>
    </source>
</evidence>
<dbReference type="PANTHER" id="PTHR10288">
    <property type="entry name" value="KH DOMAIN CONTAINING RNA BINDING PROTEIN"/>
    <property type="match status" value="1"/>
</dbReference>
<dbReference type="PROSITE" id="PS50084">
    <property type="entry name" value="KH_TYPE_1"/>
    <property type="match status" value="3"/>
</dbReference>
<evidence type="ECO:0000313" key="5">
    <source>
        <dbReference type="EMBL" id="TPX77752.1"/>
    </source>
</evidence>
<keyword evidence="6" id="KW-1185">Reference proteome</keyword>
<accession>A0A507FNA9</accession>
<evidence type="ECO:0000259" key="4">
    <source>
        <dbReference type="SMART" id="SM00322"/>
    </source>
</evidence>
<comment type="caution">
    <text evidence="5">The sequence shown here is derived from an EMBL/GenBank/DDBJ whole genome shotgun (WGS) entry which is preliminary data.</text>
</comment>
<name>A0A507FNA9_9FUNG</name>
<keyword evidence="2" id="KW-0694">RNA-binding</keyword>
<feature type="region of interest" description="Disordered" evidence="3">
    <location>
        <begin position="255"/>
        <end position="279"/>
    </location>
</feature>
<dbReference type="InterPro" id="IPR004088">
    <property type="entry name" value="KH_dom_type_1"/>
</dbReference>
<feature type="domain" description="K Homology" evidence="4">
    <location>
        <begin position="161"/>
        <end position="232"/>
    </location>
</feature>
<gene>
    <name evidence="5" type="ORF">CcCBS67573_g00987</name>
</gene>
<dbReference type="CDD" id="cd22439">
    <property type="entry name" value="KH-I_PCBP_rpt3"/>
    <property type="match status" value="1"/>
</dbReference>
<dbReference type="EMBL" id="QEAP01000015">
    <property type="protein sequence ID" value="TPX77752.1"/>
    <property type="molecule type" value="Genomic_DNA"/>
</dbReference>
<dbReference type="Pfam" id="PF00013">
    <property type="entry name" value="KH_1"/>
    <property type="match status" value="3"/>
</dbReference>
<evidence type="ECO:0000256" key="3">
    <source>
        <dbReference type="SAM" id="MobiDB-lite"/>
    </source>
</evidence>
<feature type="compositionally biased region" description="Basic and acidic residues" evidence="3">
    <location>
        <begin position="42"/>
        <end position="58"/>
    </location>
</feature>
<dbReference type="STRING" id="246404.A0A507FNA9"/>
<feature type="domain" description="K Homology" evidence="4">
    <location>
        <begin position="77"/>
        <end position="147"/>
    </location>
</feature>
<dbReference type="Proteomes" id="UP000320333">
    <property type="component" value="Unassembled WGS sequence"/>
</dbReference>
<dbReference type="OrthoDB" id="442947at2759"/>
<proteinExistence type="predicted"/>
<feature type="region of interest" description="Disordered" evidence="3">
    <location>
        <begin position="1"/>
        <end position="59"/>
    </location>
</feature>
<evidence type="ECO:0000313" key="6">
    <source>
        <dbReference type="Proteomes" id="UP000320333"/>
    </source>
</evidence>
<protein>
    <recommendedName>
        <fullName evidence="4">K Homology domain-containing protein</fullName>
    </recommendedName>
</protein>
<evidence type="ECO:0000256" key="2">
    <source>
        <dbReference type="PROSITE-ProRule" id="PRU00117"/>
    </source>
</evidence>
<dbReference type="InterPro" id="IPR004087">
    <property type="entry name" value="KH_dom"/>
</dbReference>
<dbReference type="AlphaFoldDB" id="A0A507FNA9"/>
<reference evidence="5 6" key="1">
    <citation type="journal article" date="2019" name="Sci. Rep.">
        <title>Comparative genomics of chytrid fungi reveal insights into the obligate biotrophic and pathogenic lifestyle of Synchytrium endobioticum.</title>
        <authorList>
            <person name="van de Vossenberg B.T.L.H."/>
            <person name="Warris S."/>
            <person name="Nguyen H.D.T."/>
            <person name="van Gent-Pelzer M.P.E."/>
            <person name="Joly D.L."/>
            <person name="van de Geest H.C."/>
            <person name="Bonants P.J.M."/>
            <person name="Smith D.S."/>
            <person name="Levesque C.A."/>
            <person name="van der Lee T.A.J."/>
        </authorList>
    </citation>
    <scope>NUCLEOTIDE SEQUENCE [LARGE SCALE GENOMIC DNA]</scope>
    <source>
        <strain evidence="5 6">CBS 675.73</strain>
    </source>
</reference>
<sequence>MSDNDLPASPDRKRQLEDESSSEDEDQSRNGRFKRQAVAEADADRTAEAVEEGSHPDEEGAIASAVDAAAVNDAEVKPITMRAIITMKEAGMIIGKNGKNVAEIRETSGARVTVSENVNGATERVVTIVGPLDTVAKAFALCATKIVEEQQNPGIDDVKSRPLQIRILVPHMRMGSIIGKQGSKIKEIQDASGSKLTATEEVLPQSTERIVIVAGVIDSIHIATYHIGTVLQDHVERSAGTILYKPLPGVITGQVTPRAAGGASSSSAQPRHPHQPAQAGLPQAAMYGQMAVNPYYAQGVAAMPQAYGAYGHQMAAAGTTMTPMIPQGAMTVQQIYIPNEMVGAIIGKGGVKINEIRTRTGCNIKIADPVPGAAERLITVTGMPDANSMALYMLYQRLEMEKQKVRS</sequence>
<dbReference type="SMART" id="SM00322">
    <property type="entry name" value="KH"/>
    <property type="match status" value="3"/>
</dbReference>